<comment type="caution">
    <text evidence="1">The sequence shown here is derived from an EMBL/GenBank/DDBJ whole genome shotgun (WGS) entry which is preliminary data.</text>
</comment>
<proteinExistence type="predicted"/>
<evidence type="ECO:0000313" key="2">
    <source>
        <dbReference type="Proteomes" id="UP000623467"/>
    </source>
</evidence>
<dbReference type="PANTHER" id="PTHR31912:SF34">
    <property type="entry name" value="NOTOCHORD-RELATED PROTEIN"/>
    <property type="match status" value="1"/>
</dbReference>
<dbReference type="AlphaFoldDB" id="A0A8H6Y3P9"/>
<gene>
    <name evidence="1" type="ORF">MSAN_01594100</name>
</gene>
<reference evidence="1" key="1">
    <citation type="submission" date="2020-05" db="EMBL/GenBank/DDBJ databases">
        <title>Mycena genomes resolve the evolution of fungal bioluminescence.</title>
        <authorList>
            <person name="Tsai I.J."/>
        </authorList>
    </citation>
    <scope>NUCLEOTIDE SEQUENCE</scope>
    <source>
        <strain evidence="1">160909Yilan</strain>
    </source>
</reference>
<protein>
    <submittedName>
        <fullName evidence="1">FAD-binding-3 domain-containing protein</fullName>
    </submittedName>
</protein>
<dbReference type="EMBL" id="JACAZH010000013">
    <property type="protein sequence ID" value="KAF7351616.1"/>
    <property type="molecule type" value="Genomic_DNA"/>
</dbReference>
<keyword evidence="2" id="KW-1185">Reference proteome</keyword>
<dbReference type="OrthoDB" id="2506088at2759"/>
<organism evidence="1 2">
    <name type="scientific">Mycena sanguinolenta</name>
    <dbReference type="NCBI Taxonomy" id="230812"/>
    <lineage>
        <taxon>Eukaryota</taxon>
        <taxon>Fungi</taxon>
        <taxon>Dikarya</taxon>
        <taxon>Basidiomycota</taxon>
        <taxon>Agaricomycotina</taxon>
        <taxon>Agaricomycetes</taxon>
        <taxon>Agaricomycetidae</taxon>
        <taxon>Agaricales</taxon>
        <taxon>Marasmiineae</taxon>
        <taxon>Mycenaceae</taxon>
        <taxon>Mycena</taxon>
    </lineage>
</organism>
<name>A0A8H6Y3P9_9AGAR</name>
<evidence type="ECO:0000313" key="1">
    <source>
        <dbReference type="EMBL" id="KAF7351616.1"/>
    </source>
</evidence>
<dbReference type="PANTHER" id="PTHR31912">
    <property type="entry name" value="IP13529P"/>
    <property type="match status" value="1"/>
</dbReference>
<accession>A0A8H6Y3P9</accession>
<sequence>MNPLLDIAGLDPSQDTPVELLHTILLGVIKYIWHHMNTDQWSDEDRHLLAIRLQSTDLTGLTLRAGYMIQYKNNLIGKHFKTLMQILAFHVHGISTSDEFALIKAAGELGVRLWIPEIDDMDQYLDDLKVAIANLLDAFDKVDPLRILAKIKLHLLAHILDDVRRFGPLIRWATEIYESHNAVFRLCSVFSNRLAPSRDIASKFASMDRVKHLLSGGYWWDPDSKRWTQAGRGVQQILLTEPTFQRHLGWTPPPKITPRIYQGNANKKDATCEMERDESIITLDNKDLTS</sequence>
<dbReference type="Proteomes" id="UP000623467">
    <property type="component" value="Unassembled WGS sequence"/>
</dbReference>